<dbReference type="InterPro" id="IPR002307">
    <property type="entry name" value="Tyr-tRNA-ligase"/>
</dbReference>
<dbReference type="Pfam" id="PF00579">
    <property type="entry name" value="tRNA-synt_1b"/>
    <property type="match status" value="1"/>
</dbReference>
<keyword evidence="4 9" id="KW-0694">RNA-binding</keyword>
<dbReference type="Proteomes" id="UP001236620">
    <property type="component" value="Unassembled WGS sequence"/>
</dbReference>
<sequence>MKNNIINELTWRGLVKQITNQEKIISAQNNHDFVYCGFDPTADSLHVGHLMMIVTLKRFGLAGFQPIALIGGATGMIGDPSFKSAERVLQTDEQVDKNIKAISKQLQKIIPNVTFVNNADWLKSISLIDFLRDVGKHFNISYLLAKESIATRIQTGLSVTEFSYTMLQAYDFYHLYTNNNCTVQIGGSDQWGNITSGIDFIADKIGRDNSKASGFTIPLLTKSDGKKFGKTESGAVWLDANKTSEYDFYQFWFNQADEDCEKMLKFLTFLTEQEINDLIENHKQEPHKRVMQKALATEITKFVHGQEGLEKAIKLTDAFFKGDLFSLTDDLLKMAIVSLPSIELEKSTKIIDALVSVSASSSKREAREFINSKAIYVNGELVVDENQLLSDFKTIEEKYLLIKRGKRKYFSVILK</sequence>
<evidence type="ECO:0000256" key="7">
    <source>
        <dbReference type="ARBA" id="ARBA00048248"/>
    </source>
</evidence>
<comment type="function">
    <text evidence="8">Catalyzes the attachment of tyrosine to tRNA(Tyr) in a two-step reaction: tyrosine is first activated by ATP to form Tyr-AMP and then transferred to the acceptor end of tRNA(Tyr).</text>
</comment>
<dbReference type="PANTHER" id="PTHR11766">
    <property type="entry name" value="TYROSYL-TRNA SYNTHETASE"/>
    <property type="match status" value="1"/>
</dbReference>
<dbReference type="GO" id="GO:0004831">
    <property type="term" value="F:tyrosine-tRNA ligase activity"/>
    <property type="evidence" value="ECO:0007669"/>
    <property type="project" value="UniProtKB-EC"/>
</dbReference>
<dbReference type="Pfam" id="PF22421">
    <property type="entry name" value="SYY_C-terminal"/>
    <property type="match status" value="1"/>
</dbReference>
<evidence type="ECO:0000313" key="12">
    <source>
        <dbReference type="Proteomes" id="UP001236620"/>
    </source>
</evidence>
<keyword evidence="1 8" id="KW-0436">Ligase</keyword>
<accession>A0ABU0NDS6</accession>
<reference evidence="11" key="1">
    <citation type="submission" date="2023-07" db="EMBL/GenBank/DDBJ databases">
        <title>Genomic Encyclopedia of Type Strains, Phase IV (KMG-IV): sequencing the most valuable type-strain genomes for metagenomic binning, comparative biology and taxonomic classification.</title>
        <authorList>
            <person name="Goeker M."/>
        </authorList>
    </citation>
    <scope>NUCLEOTIDE SEQUENCE [LARGE SCALE GENOMIC DNA]</scope>
    <source>
        <strain evidence="11">DSM 22019</strain>
    </source>
</reference>
<proteinExistence type="inferred from homology"/>
<keyword evidence="8" id="KW-0963">Cytoplasm</keyword>
<evidence type="ECO:0000259" key="10">
    <source>
        <dbReference type="Pfam" id="PF22421"/>
    </source>
</evidence>
<dbReference type="CDD" id="cd00165">
    <property type="entry name" value="S4"/>
    <property type="match status" value="1"/>
</dbReference>
<comment type="similarity">
    <text evidence="8">Belongs to the class-I aminoacyl-tRNA synthetase family. TyrS type 1 subfamily.</text>
</comment>
<dbReference type="InterPro" id="IPR024088">
    <property type="entry name" value="Tyr-tRNA-ligase_bac-type"/>
</dbReference>
<name>A0ABU0NDS6_9MOLU</name>
<organism evidence="11 12">
    <name type="scientific">Mycoplasma yeatsii</name>
    <dbReference type="NCBI Taxonomy" id="51365"/>
    <lineage>
        <taxon>Bacteria</taxon>
        <taxon>Bacillati</taxon>
        <taxon>Mycoplasmatota</taxon>
        <taxon>Mollicutes</taxon>
        <taxon>Mycoplasmataceae</taxon>
        <taxon>Mycoplasma</taxon>
    </lineage>
</organism>
<comment type="subcellular location">
    <subcellularLocation>
        <location evidence="8">Cytoplasm</location>
    </subcellularLocation>
</comment>
<dbReference type="SUPFAM" id="SSF55174">
    <property type="entry name" value="Alpha-L RNA-binding motif"/>
    <property type="match status" value="1"/>
</dbReference>
<feature type="short sequence motif" description="'HIGH' region" evidence="8">
    <location>
        <begin position="40"/>
        <end position="49"/>
    </location>
</feature>
<protein>
    <recommendedName>
        <fullName evidence="8">Tyrosine--tRNA ligase</fullName>
        <ecNumber evidence="8">6.1.1.1</ecNumber>
    </recommendedName>
    <alternativeName>
        <fullName evidence="8">Tyrosyl-tRNA synthetase</fullName>
        <shortName evidence="8">TyrRS</shortName>
    </alternativeName>
</protein>
<dbReference type="Gene3D" id="1.10.240.10">
    <property type="entry name" value="Tyrosyl-Transfer RNA Synthetase"/>
    <property type="match status" value="1"/>
</dbReference>
<evidence type="ECO:0000256" key="3">
    <source>
        <dbReference type="ARBA" id="ARBA00022840"/>
    </source>
</evidence>
<dbReference type="PANTHER" id="PTHR11766:SF0">
    <property type="entry name" value="TYROSINE--TRNA LIGASE, MITOCHONDRIAL"/>
    <property type="match status" value="1"/>
</dbReference>
<dbReference type="EMBL" id="JAUSWP010000001">
    <property type="protein sequence ID" value="MDQ0567544.1"/>
    <property type="molecule type" value="Genomic_DNA"/>
</dbReference>
<evidence type="ECO:0000256" key="9">
    <source>
        <dbReference type="PROSITE-ProRule" id="PRU00182"/>
    </source>
</evidence>
<feature type="binding site" evidence="8">
    <location>
        <position position="230"/>
    </location>
    <ligand>
        <name>ATP</name>
        <dbReference type="ChEBI" id="CHEBI:30616"/>
    </ligand>
</feature>
<evidence type="ECO:0000256" key="5">
    <source>
        <dbReference type="ARBA" id="ARBA00022917"/>
    </source>
</evidence>
<dbReference type="InterPro" id="IPR014729">
    <property type="entry name" value="Rossmann-like_a/b/a_fold"/>
</dbReference>
<dbReference type="InterPro" id="IPR001412">
    <property type="entry name" value="aa-tRNA-synth_I_CS"/>
</dbReference>
<dbReference type="Gene3D" id="3.10.290.10">
    <property type="entry name" value="RNA-binding S4 domain"/>
    <property type="match status" value="1"/>
</dbReference>
<keyword evidence="6 8" id="KW-0030">Aminoacyl-tRNA synthetase</keyword>
<evidence type="ECO:0000256" key="2">
    <source>
        <dbReference type="ARBA" id="ARBA00022741"/>
    </source>
</evidence>
<dbReference type="InterPro" id="IPR054608">
    <property type="entry name" value="SYY-like_C"/>
</dbReference>
<comment type="caution">
    <text evidence="11">The sequence shown here is derived from an EMBL/GenBank/DDBJ whole genome shotgun (WGS) entry which is preliminary data.</text>
</comment>
<gene>
    <name evidence="8" type="primary">tyrS</name>
    <name evidence="11" type="ORF">J2Z63_000165</name>
</gene>
<feature type="binding site" evidence="8">
    <location>
        <position position="168"/>
    </location>
    <ligand>
        <name>L-tyrosine</name>
        <dbReference type="ChEBI" id="CHEBI:58315"/>
    </ligand>
</feature>
<dbReference type="NCBIfam" id="TIGR00234">
    <property type="entry name" value="tyrS"/>
    <property type="match status" value="1"/>
</dbReference>
<keyword evidence="5 8" id="KW-0648">Protein biosynthesis</keyword>
<dbReference type="SUPFAM" id="SSF52374">
    <property type="entry name" value="Nucleotidylyl transferase"/>
    <property type="match status" value="1"/>
</dbReference>
<comment type="subunit">
    <text evidence="8">Homodimer.</text>
</comment>
<comment type="catalytic activity">
    <reaction evidence="7 8">
        <text>tRNA(Tyr) + L-tyrosine + ATP = L-tyrosyl-tRNA(Tyr) + AMP + diphosphate + H(+)</text>
        <dbReference type="Rhea" id="RHEA:10220"/>
        <dbReference type="Rhea" id="RHEA-COMP:9706"/>
        <dbReference type="Rhea" id="RHEA-COMP:9707"/>
        <dbReference type="ChEBI" id="CHEBI:15378"/>
        <dbReference type="ChEBI" id="CHEBI:30616"/>
        <dbReference type="ChEBI" id="CHEBI:33019"/>
        <dbReference type="ChEBI" id="CHEBI:58315"/>
        <dbReference type="ChEBI" id="CHEBI:78442"/>
        <dbReference type="ChEBI" id="CHEBI:78536"/>
        <dbReference type="ChEBI" id="CHEBI:456215"/>
        <dbReference type="EC" id="6.1.1.1"/>
    </reaction>
</comment>
<dbReference type="CDD" id="cd00805">
    <property type="entry name" value="TyrRS_core"/>
    <property type="match status" value="1"/>
</dbReference>
<feature type="binding site" evidence="8">
    <location>
        <position position="164"/>
    </location>
    <ligand>
        <name>L-tyrosine</name>
        <dbReference type="ChEBI" id="CHEBI:58315"/>
    </ligand>
</feature>
<feature type="domain" description="Tyrosine--tRNA ligase SYY-like C-terminal" evidence="10">
    <location>
        <begin position="336"/>
        <end position="411"/>
    </location>
</feature>
<evidence type="ECO:0000256" key="4">
    <source>
        <dbReference type="ARBA" id="ARBA00022884"/>
    </source>
</evidence>
<dbReference type="InterPro" id="IPR024107">
    <property type="entry name" value="Tyr-tRNA-ligase_bac_1"/>
</dbReference>
<evidence type="ECO:0000313" key="11">
    <source>
        <dbReference type="EMBL" id="MDQ0567544.1"/>
    </source>
</evidence>
<dbReference type="PRINTS" id="PR01040">
    <property type="entry name" value="TRNASYNTHTYR"/>
</dbReference>
<dbReference type="EC" id="6.1.1.1" evidence="8"/>
<dbReference type="Gene3D" id="3.40.50.620">
    <property type="entry name" value="HUPs"/>
    <property type="match status" value="1"/>
</dbReference>
<evidence type="ECO:0000256" key="6">
    <source>
        <dbReference type="ARBA" id="ARBA00023146"/>
    </source>
</evidence>
<dbReference type="InterPro" id="IPR002305">
    <property type="entry name" value="aa-tRNA-synth_Ic"/>
</dbReference>
<dbReference type="PROSITE" id="PS00178">
    <property type="entry name" value="AA_TRNA_LIGASE_I"/>
    <property type="match status" value="1"/>
</dbReference>
<dbReference type="HAMAP" id="MF_02006">
    <property type="entry name" value="Tyr_tRNA_synth_type1"/>
    <property type="match status" value="1"/>
</dbReference>
<keyword evidence="3 8" id="KW-0067">ATP-binding</keyword>
<keyword evidence="2 8" id="KW-0547">Nucleotide-binding</keyword>
<dbReference type="RefSeq" id="WP_307444128.1">
    <property type="nucleotide sequence ID" value="NZ_JAUSWP010000001.1"/>
</dbReference>
<feature type="binding site" evidence="8">
    <location>
        <position position="35"/>
    </location>
    <ligand>
        <name>L-tyrosine</name>
        <dbReference type="ChEBI" id="CHEBI:58315"/>
    </ligand>
</feature>
<dbReference type="InterPro" id="IPR036986">
    <property type="entry name" value="S4_RNA-bd_sf"/>
</dbReference>
<keyword evidence="12" id="KW-1185">Reference proteome</keyword>
<evidence type="ECO:0000256" key="1">
    <source>
        <dbReference type="ARBA" id="ARBA00022598"/>
    </source>
</evidence>
<dbReference type="PROSITE" id="PS50889">
    <property type="entry name" value="S4"/>
    <property type="match status" value="1"/>
</dbReference>
<evidence type="ECO:0000256" key="8">
    <source>
        <dbReference type="HAMAP-Rule" id="MF_02006"/>
    </source>
</evidence>
<feature type="short sequence motif" description="'KMSKS' region" evidence="8">
    <location>
        <begin position="227"/>
        <end position="231"/>
    </location>
</feature>